<protein>
    <submittedName>
        <fullName evidence="2">Ohr family peroxiredoxin</fullName>
    </submittedName>
</protein>
<dbReference type="AlphaFoldDB" id="A0A947DAT6"/>
<dbReference type="SUPFAM" id="SSF82784">
    <property type="entry name" value="OsmC-like"/>
    <property type="match status" value="1"/>
</dbReference>
<evidence type="ECO:0000313" key="2">
    <source>
        <dbReference type="EMBL" id="MBT9291882.1"/>
    </source>
</evidence>
<dbReference type="PANTHER" id="PTHR33797:SF2">
    <property type="entry name" value="ORGANIC HYDROPEROXIDE RESISTANCE PROTEIN-LIKE"/>
    <property type="match status" value="1"/>
</dbReference>
<dbReference type="Gene3D" id="2.20.25.10">
    <property type="match status" value="1"/>
</dbReference>
<comment type="caution">
    <text evidence="2">The sequence shown here is derived from an EMBL/GenBank/DDBJ whole genome shotgun (WGS) entry which is preliminary data.</text>
</comment>
<dbReference type="Pfam" id="PF02566">
    <property type="entry name" value="OsmC"/>
    <property type="match status" value="1"/>
</dbReference>
<dbReference type="InterPro" id="IPR003718">
    <property type="entry name" value="OsmC/Ohr_fam"/>
</dbReference>
<accession>A0A947DAT6</accession>
<proteinExistence type="inferred from homology"/>
<dbReference type="PANTHER" id="PTHR33797">
    <property type="entry name" value="ORGANIC HYDROPEROXIDE RESISTANCE PROTEIN-LIKE"/>
    <property type="match status" value="1"/>
</dbReference>
<organism evidence="2 3">
    <name type="scientific">Prosthecodimorpha staleyi</name>
    <dbReference type="NCBI Taxonomy" id="2840188"/>
    <lineage>
        <taxon>Bacteria</taxon>
        <taxon>Pseudomonadati</taxon>
        <taxon>Pseudomonadota</taxon>
        <taxon>Alphaproteobacteria</taxon>
        <taxon>Hyphomicrobiales</taxon>
        <taxon>Ancalomicrobiaceae</taxon>
        <taxon>Prosthecodimorpha</taxon>
    </lineage>
</organism>
<dbReference type="InterPro" id="IPR015946">
    <property type="entry name" value="KH_dom-like_a/b"/>
</dbReference>
<dbReference type="Gene3D" id="3.30.300.20">
    <property type="match status" value="1"/>
</dbReference>
<dbReference type="InterPro" id="IPR019953">
    <property type="entry name" value="OHR"/>
</dbReference>
<evidence type="ECO:0000256" key="1">
    <source>
        <dbReference type="ARBA" id="ARBA00007378"/>
    </source>
</evidence>
<dbReference type="GO" id="GO:0006979">
    <property type="term" value="P:response to oxidative stress"/>
    <property type="evidence" value="ECO:0007669"/>
    <property type="project" value="InterPro"/>
</dbReference>
<comment type="similarity">
    <text evidence="1">Belongs to the OsmC/Ohr family.</text>
</comment>
<reference evidence="2 3" key="1">
    <citation type="submission" date="2021-06" db="EMBL/GenBank/DDBJ databases">
        <authorList>
            <person name="Grouzdev D.S."/>
            <person name="Koziaeva V."/>
        </authorList>
    </citation>
    <scope>NUCLEOTIDE SEQUENCE [LARGE SCALE GENOMIC DNA]</scope>
    <source>
        <strain evidence="2 3">22</strain>
    </source>
</reference>
<sequence>MMGIQAVYKATATSTGGREGHSRSSDGVLDVNLSVPKDMGGPGAAGATNPEQLFAAGYSACYLGALRFVAGKQKIKIVDEASVTATVGIGQIPGGFGLEVALHVSLPGIERATAEEIVEAAHKVCPYSNATRGNIDVTTTIA</sequence>
<dbReference type="Proteomes" id="UP000766595">
    <property type="component" value="Unassembled WGS sequence"/>
</dbReference>
<dbReference type="InterPro" id="IPR036102">
    <property type="entry name" value="OsmC/Ohrsf"/>
</dbReference>
<keyword evidence="3" id="KW-1185">Reference proteome</keyword>
<dbReference type="NCBIfam" id="TIGR03561">
    <property type="entry name" value="organ_hyd_perox"/>
    <property type="match status" value="1"/>
</dbReference>
<name>A0A947DAT6_9HYPH</name>
<dbReference type="EMBL" id="JAHHZF010000011">
    <property type="protein sequence ID" value="MBT9291882.1"/>
    <property type="molecule type" value="Genomic_DNA"/>
</dbReference>
<evidence type="ECO:0000313" key="3">
    <source>
        <dbReference type="Proteomes" id="UP000766595"/>
    </source>
</evidence>
<gene>
    <name evidence="2" type="ORF">KL771_20630</name>
</gene>